<dbReference type="InterPro" id="IPR050987">
    <property type="entry name" value="AtrR-like"/>
</dbReference>
<dbReference type="HOGENOM" id="CLU_804012_0_0_1"/>
<proteinExistence type="predicted"/>
<keyword evidence="7" id="KW-1185">Reference proteome</keyword>
<gene>
    <name evidence="6" type="ORF">ACRE_055770</name>
</gene>
<dbReference type="InterPro" id="IPR036864">
    <property type="entry name" value="Zn2-C6_fun-type_DNA-bd_sf"/>
</dbReference>
<evidence type="ECO:0008006" key="8">
    <source>
        <dbReference type="Google" id="ProtNLM"/>
    </source>
</evidence>
<evidence type="ECO:0000256" key="3">
    <source>
        <dbReference type="ARBA" id="ARBA00023125"/>
    </source>
</evidence>
<name>A0A086T2S7_HAPC1</name>
<evidence type="ECO:0000313" key="6">
    <source>
        <dbReference type="EMBL" id="KFH43659.1"/>
    </source>
</evidence>
<keyword evidence="3" id="KW-0238">DNA-binding</keyword>
<dbReference type="CDD" id="cd12148">
    <property type="entry name" value="fungal_TF_MHR"/>
    <property type="match status" value="1"/>
</dbReference>
<dbReference type="GO" id="GO:0000981">
    <property type="term" value="F:DNA-binding transcription factor activity, RNA polymerase II-specific"/>
    <property type="evidence" value="ECO:0007669"/>
    <property type="project" value="InterPro"/>
</dbReference>
<dbReference type="GO" id="GO:0008270">
    <property type="term" value="F:zinc ion binding"/>
    <property type="evidence" value="ECO:0007669"/>
    <property type="project" value="InterPro"/>
</dbReference>
<feature type="compositionally biased region" description="Low complexity" evidence="5">
    <location>
        <begin position="19"/>
        <end position="29"/>
    </location>
</feature>
<evidence type="ECO:0000256" key="5">
    <source>
        <dbReference type="SAM" id="MobiDB-lite"/>
    </source>
</evidence>
<dbReference type="GO" id="GO:0003677">
    <property type="term" value="F:DNA binding"/>
    <property type="evidence" value="ECO:0007669"/>
    <property type="project" value="UniProtKB-KW"/>
</dbReference>
<dbReference type="PANTHER" id="PTHR46910:SF3">
    <property type="entry name" value="HALOTOLERANCE PROTEIN 9-RELATED"/>
    <property type="match status" value="1"/>
</dbReference>
<dbReference type="SUPFAM" id="SSF57701">
    <property type="entry name" value="Zn2/Cys6 DNA-binding domain"/>
    <property type="match status" value="1"/>
</dbReference>
<feature type="region of interest" description="Disordered" evidence="5">
    <location>
        <begin position="1"/>
        <end position="32"/>
    </location>
</feature>
<evidence type="ECO:0000256" key="2">
    <source>
        <dbReference type="ARBA" id="ARBA00022723"/>
    </source>
</evidence>
<reference evidence="7" key="1">
    <citation type="journal article" date="2014" name="Genome Announc.">
        <title>Genome sequence and annotation of Acremonium chrysogenum, producer of the beta-lactam antibiotic cephalosporin C.</title>
        <authorList>
            <person name="Terfehr D."/>
            <person name="Dahlmann T.A."/>
            <person name="Specht T."/>
            <person name="Zadra I."/>
            <person name="Kuernsteiner H."/>
            <person name="Kueck U."/>
        </authorList>
    </citation>
    <scope>NUCLEOTIDE SEQUENCE [LARGE SCALE GENOMIC DNA]</scope>
    <source>
        <strain evidence="7">ATCC 11550 / CBS 779.69 / DSM 880 / IAM 14645 / JCM 23072 / IMI 49137</strain>
    </source>
</reference>
<feature type="compositionally biased region" description="Basic residues" evidence="5">
    <location>
        <begin position="1"/>
        <end position="11"/>
    </location>
</feature>
<keyword evidence="4" id="KW-0539">Nucleus</keyword>
<accession>A0A086T2S7</accession>
<comment type="caution">
    <text evidence="6">The sequence shown here is derived from an EMBL/GenBank/DDBJ whole genome shotgun (WGS) entry which is preliminary data.</text>
</comment>
<dbReference type="EMBL" id="JPKY01000064">
    <property type="protein sequence ID" value="KFH43659.1"/>
    <property type="molecule type" value="Genomic_DNA"/>
</dbReference>
<dbReference type="PANTHER" id="PTHR46910">
    <property type="entry name" value="TRANSCRIPTION FACTOR PDR1"/>
    <property type="match status" value="1"/>
</dbReference>
<feature type="region of interest" description="Disordered" evidence="5">
    <location>
        <begin position="122"/>
        <end position="160"/>
    </location>
</feature>
<dbReference type="GO" id="GO:0005634">
    <property type="term" value="C:nucleus"/>
    <property type="evidence" value="ECO:0007669"/>
    <property type="project" value="UniProtKB-SubCell"/>
</dbReference>
<sequence>MDNHPRNHSYRRILPADLPTTSTGPSGSGFSDLPPKTRYVSLACNGCRKARIKGYAVKKCDGQRPTCGPCAARGQQCCYEGGRSRHLAAKSRLESLEKPVASLKISNEDETDRLLQGIRKGDSIAGSATGEDSGQHTSDKSSGYDDNSSPAWSTASTSPGEALRRGACCEEGHPIAESTLERQPQPPMLGNSFESIRRLMLEASVTWKAVEAFFDCGGKLFHVFDKETITRSHEDIYGKRGDLGEKGKVAICFVMAVAAVGAQYVQECFSVDVEHNFYDLARHCSEAVAQQQPLDSIKVCSLLALYNIMEKDKVSLAYVGESIHLLLQNNLARLHISGMRQCADR</sequence>
<protein>
    <recommendedName>
        <fullName evidence="8">Zn(2)-C6 fungal-type domain-containing protein</fullName>
    </recommendedName>
</protein>
<feature type="compositionally biased region" description="Low complexity" evidence="5">
    <location>
        <begin position="148"/>
        <end position="159"/>
    </location>
</feature>
<evidence type="ECO:0000313" key="7">
    <source>
        <dbReference type="Proteomes" id="UP000029964"/>
    </source>
</evidence>
<evidence type="ECO:0000256" key="1">
    <source>
        <dbReference type="ARBA" id="ARBA00004123"/>
    </source>
</evidence>
<evidence type="ECO:0000256" key="4">
    <source>
        <dbReference type="ARBA" id="ARBA00023242"/>
    </source>
</evidence>
<dbReference type="Proteomes" id="UP000029964">
    <property type="component" value="Unassembled WGS sequence"/>
</dbReference>
<dbReference type="InterPro" id="IPR001138">
    <property type="entry name" value="Zn2Cys6_DnaBD"/>
</dbReference>
<dbReference type="OrthoDB" id="1919336at2759"/>
<comment type="subcellular location">
    <subcellularLocation>
        <location evidence="1">Nucleus</location>
    </subcellularLocation>
</comment>
<keyword evidence="2" id="KW-0479">Metal-binding</keyword>
<dbReference type="Gene3D" id="4.10.240.10">
    <property type="entry name" value="Zn(2)-C6 fungal-type DNA-binding domain"/>
    <property type="match status" value="1"/>
</dbReference>
<feature type="compositionally biased region" description="Basic and acidic residues" evidence="5">
    <location>
        <begin position="133"/>
        <end position="143"/>
    </location>
</feature>
<dbReference type="CDD" id="cd00067">
    <property type="entry name" value="GAL4"/>
    <property type="match status" value="1"/>
</dbReference>
<dbReference type="STRING" id="857340.A0A086T2S7"/>
<dbReference type="AlphaFoldDB" id="A0A086T2S7"/>
<organism evidence="6 7">
    <name type="scientific">Hapsidospora chrysogenum (strain ATCC 11550 / CBS 779.69 / DSM 880 / IAM 14645 / JCM 23072 / IMI 49137)</name>
    <name type="common">Acremonium chrysogenum</name>
    <dbReference type="NCBI Taxonomy" id="857340"/>
    <lineage>
        <taxon>Eukaryota</taxon>
        <taxon>Fungi</taxon>
        <taxon>Dikarya</taxon>
        <taxon>Ascomycota</taxon>
        <taxon>Pezizomycotina</taxon>
        <taxon>Sordariomycetes</taxon>
        <taxon>Hypocreomycetidae</taxon>
        <taxon>Hypocreales</taxon>
        <taxon>Bionectriaceae</taxon>
        <taxon>Hapsidospora</taxon>
    </lineage>
</organism>